<sequence>MYLVKSCFKKDHVKTRRTLRIGSLIEYRDTEIQQIADREEGTISISYDLHNFHIDPQLFNFINYNHHSENSAFIKDLIIGGNSAIIPGAIVLHKFTSTYTLKNFNRFIFCISLLENHEDARGIFSDYDDLWYVHIKNINKFAESIAYELLLTIKRKITSHIKLFEETPDPNKLSVKWNIKNISYEDRVINIDNSHLYVNAQHVIDALRHTYMIKPKTFAKEKEVRFAFDIYEENKLLHPLEKSIIIDASAILSMIQ</sequence>
<evidence type="ECO:0000313" key="1">
    <source>
        <dbReference type="EMBL" id="VGM46953.1"/>
    </source>
</evidence>
<reference evidence="1" key="1">
    <citation type="submission" date="2019-03" db="EMBL/GenBank/DDBJ databases">
        <authorList>
            <consortium name="Pathogen Informatics"/>
        </authorList>
    </citation>
    <scope>NUCLEOTIDE SEQUENCE</scope>
    <source>
        <strain evidence="1">5012STDY7626356</strain>
    </source>
</reference>
<organism evidence="1">
    <name type="scientific">Klebsiella pneumoniae</name>
    <dbReference type="NCBI Taxonomy" id="573"/>
    <lineage>
        <taxon>Bacteria</taxon>
        <taxon>Pseudomonadati</taxon>
        <taxon>Pseudomonadota</taxon>
        <taxon>Gammaproteobacteria</taxon>
        <taxon>Enterobacterales</taxon>
        <taxon>Enterobacteriaceae</taxon>
        <taxon>Klebsiella/Raoultella group</taxon>
        <taxon>Klebsiella</taxon>
        <taxon>Klebsiella pneumoniae complex</taxon>
    </lineage>
</organism>
<dbReference type="EMBL" id="CAAHDE010000012">
    <property type="protein sequence ID" value="VGM46953.1"/>
    <property type="molecule type" value="Genomic_DNA"/>
</dbReference>
<protein>
    <submittedName>
        <fullName evidence="1">Uncharacterized protein</fullName>
    </submittedName>
</protein>
<name>A0A486VAE8_KLEPN</name>
<dbReference type="RefSeq" id="WP_152659726.1">
    <property type="nucleotide sequence ID" value="NZ_CP035194.1"/>
</dbReference>
<proteinExistence type="predicted"/>
<gene>
    <name evidence="1" type="ORF">SAMEA4873557_04771</name>
</gene>
<dbReference type="AlphaFoldDB" id="A0A486VAE8"/>
<accession>A0A486VAE8</accession>